<gene>
    <name evidence="1" type="ORF">MVEN_02287300</name>
</gene>
<protein>
    <recommendedName>
        <fullName evidence="3">F-box domain-containing protein</fullName>
    </recommendedName>
</protein>
<evidence type="ECO:0000313" key="2">
    <source>
        <dbReference type="Proteomes" id="UP000620124"/>
    </source>
</evidence>
<dbReference type="OrthoDB" id="3248197at2759"/>
<dbReference type="AlphaFoldDB" id="A0A8H6X5G1"/>
<dbReference type="InterPro" id="IPR032675">
    <property type="entry name" value="LRR_dom_sf"/>
</dbReference>
<keyword evidence="2" id="KW-1185">Reference proteome</keyword>
<sequence length="529" mass="58450">MPFVDSVSPFAEKLGTNYVPSEQEIKAIRDLLADPIEELARLEAEIDEMDAVIGQLKAKRASLKTVIDAHRALISPMRHTPEDVLREIFVACLPTTHNALIDPSEAPILFGGICRHWRAVAHSTPMLWSSIHIPMIPVSDEDPVFEGTVEVASKLEKLVEQWLKRSATCPLAVSVSGIYRIDSDRHPIHQLLDVSQRLRHLALEGEVAALLPLFRLGPDSLPLLQSISFHGSPGGSISSNVDPDATNALKAPSLTEVSLSIGSDPLSLPLKWSKLTRLTLHCYPSWTQNGQLEGGLDGVGALEVLRRCPNLLRCDLRLTKNLEGDTGLASNTSLITLPHLHTLLLRGSLHLPNWIPHLVVPKLRCLTVGEVYTDRLGIVPSLPYMRAEIDPNCFTASSLLELLESFPMISHLGLFSDVYSSDTTLVDDAFLKNLCPPHNLCPALTHFIASGRFAEFSDAAALSFVRARMAMSTPLQQFEVEFPTRPMQIDIMPELQSFSSSGLQAKYRTSVRTSWWKFNPREALHTFTG</sequence>
<proteinExistence type="predicted"/>
<name>A0A8H6X5G1_9AGAR</name>
<dbReference type="EMBL" id="JACAZI010000026">
    <property type="protein sequence ID" value="KAF7334574.1"/>
    <property type="molecule type" value="Genomic_DNA"/>
</dbReference>
<evidence type="ECO:0008006" key="3">
    <source>
        <dbReference type="Google" id="ProtNLM"/>
    </source>
</evidence>
<dbReference type="Gene3D" id="3.80.10.10">
    <property type="entry name" value="Ribonuclease Inhibitor"/>
    <property type="match status" value="1"/>
</dbReference>
<organism evidence="1 2">
    <name type="scientific">Mycena venus</name>
    <dbReference type="NCBI Taxonomy" id="2733690"/>
    <lineage>
        <taxon>Eukaryota</taxon>
        <taxon>Fungi</taxon>
        <taxon>Dikarya</taxon>
        <taxon>Basidiomycota</taxon>
        <taxon>Agaricomycotina</taxon>
        <taxon>Agaricomycetes</taxon>
        <taxon>Agaricomycetidae</taxon>
        <taxon>Agaricales</taxon>
        <taxon>Marasmiineae</taxon>
        <taxon>Mycenaceae</taxon>
        <taxon>Mycena</taxon>
    </lineage>
</organism>
<dbReference type="Proteomes" id="UP000620124">
    <property type="component" value="Unassembled WGS sequence"/>
</dbReference>
<evidence type="ECO:0000313" key="1">
    <source>
        <dbReference type="EMBL" id="KAF7334574.1"/>
    </source>
</evidence>
<comment type="caution">
    <text evidence="1">The sequence shown here is derived from an EMBL/GenBank/DDBJ whole genome shotgun (WGS) entry which is preliminary data.</text>
</comment>
<accession>A0A8H6X5G1</accession>
<reference evidence="1" key="1">
    <citation type="submission" date="2020-05" db="EMBL/GenBank/DDBJ databases">
        <title>Mycena genomes resolve the evolution of fungal bioluminescence.</title>
        <authorList>
            <person name="Tsai I.J."/>
        </authorList>
    </citation>
    <scope>NUCLEOTIDE SEQUENCE</scope>
    <source>
        <strain evidence="1">CCC161011</strain>
    </source>
</reference>